<reference evidence="2" key="1">
    <citation type="submission" date="2021-02" db="EMBL/GenBank/DDBJ databases">
        <authorList>
            <person name="Nowell W R."/>
        </authorList>
    </citation>
    <scope>NUCLEOTIDE SEQUENCE</scope>
</reference>
<dbReference type="PANTHER" id="PTHR24104">
    <property type="entry name" value="E3 UBIQUITIN-PROTEIN LIGASE NHLRC1-RELATED"/>
    <property type="match status" value="1"/>
</dbReference>
<keyword evidence="1" id="KW-0677">Repeat</keyword>
<comment type="caution">
    <text evidence="2">The sequence shown here is derived from an EMBL/GenBank/DDBJ whole genome shotgun (WGS) entry which is preliminary data.</text>
</comment>
<dbReference type="Proteomes" id="UP000663872">
    <property type="component" value="Unassembled WGS sequence"/>
</dbReference>
<name>A0A818FLQ4_9BILA</name>
<dbReference type="SUPFAM" id="SSF101898">
    <property type="entry name" value="NHL repeat"/>
    <property type="match status" value="1"/>
</dbReference>
<sequence length="442" mass="49107">MAPNRTVLHDKNLINNGHADCIMPLNKSWTLKTGIISTAILTDRSTDCRFVFQSRRTGAIMFQRIDLSNKWNSAAWSYSQAVLSAEMSTGVQIELRGIDVNGSVIAHDVLNINQTKTNMILRSEMYELEVFIDFAASTNQNPAEIWCDNIHLFIVYDAYGAFQQTIPNIPTSTHWSQYGVTVAGGTKRGSTVNHLSDPHGLFVDDDQTIIISDMWNHRIVQWKNGEINGQVIAGGNGKGNRLDQFNQPTDVVIDKETDSLIICDCKNDRIVRWFRRSGTTQGEILINSTACWGLAMDDQRNLYVSDTNKDEVRRYPIGGKNGTLVAGGNGRGARPNQLNSPNYIFVDRQQAVYASDSLNHRIMKWHKDAKEGIAVAGNPVQGNALTQLSYPEGLFVDTLGNLYIADSANNRVLRWPQAAKQGTVIVGGNGEGSTANQFHYQR</sequence>
<organism evidence="2 3">
    <name type="scientific">Rotaria socialis</name>
    <dbReference type="NCBI Taxonomy" id="392032"/>
    <lineage>
        <taxon>Eukaryota</taxon>
        <taxon>Metazoa</taxon>
        <taxon>Spiralia</taxon>
        <taxon>Gnathifera</taxon>
        <taxon>Rotifera</taxon>
        <taxon>Eurotatoria</taxon>
        <taxon>Bdelloidea</taxon>
        <taxon>Philodinida</taxon>
        <taxon>Philodinidae</taxon>
        <taxon>Rotaria</taxon>
    </lineage>
</organism>
<dbReference type="Gene3D" id="2.40.10.500">
    <property type="match status" value="2"/>
</dbReference>
<dbReference type="EMBL" id="CAJNYT010002576">
    <property type="protein sequence ID" value="CAF3478082.1"/>
    <property type="molecule type" value="Genomic_DNA"/>
</dbReference>
<gene>
    <name evidence="2" type="ORF">GRG538_LOCUS16145</name>
</gene>
<evidence type="ECO:0000313" key="3">
    <source>
        <dbReference type="Proteomes" id="UP000663872"/>
    </source>
</evidence>
<dbReference type="AlphaFoldDB" id="A0A818FLQ4"/>
<dbReference type="InterPro" id="IPR050952">
    <property type="entry name" value="TRIM-NHL_E3_ligases"/>
</dbReference>
<dbReference type="PANTHER" id="PTHR24104:SF25">
    <property type="entry name" value="PROTEIN LIN-41"/>
    <property type="match status" value="1"/>
</dbReference>
<evidence type="ECO:0000313" key="2">
    <source>
        <dbReference type="EMBL" id="CAF3478082.1"/>
    </source>
</evidence>
<dbReference type="InterPro" id="IPR001258">
    <property type="entry name" value="NHL_repeat"/>
</dbReference>
<dbReference type="GO" id="GO:0008270">
    <property type="term" value="F:zinc ion binding"/>
    <property type="evidence" value="ECO:0007669"/>
    <property type="project" value="UniProtKB-KW"/>
</dbReference>
<dbReference type="CDD" id="cd05819">
    <property type="entry name" value="NHL"/>
    <property type="match status" value="1"/>
</dbReference>
<accession>A0A818FLQ4</accession>
<dbReference type="InterPro" id="IPR011042">
    <property type="entry name" value="6-blade_b-propeller_TolB-like"/>
</dbReference>
<dbReference type="Pfam" id="PF01436">
    <property type="entry name" value="NHL"/>
    <property type="match status" value="1"/>
</dbReference>
<dbReference type="Gene3D" id="2.120.10.30">
    <property type="entry name" value="TolB, C-terminal domain"/>
    <property type="match status" value="1"/>
</dbReference>
<protein>
    <submittedName>
        <fullName evidence="2">Uncharacterized protein</fullName>
    </submittedName>
</protein>
<evidence type="ECO:0000256" key="1">
    <source>
        <dbReference type="ARBA" id="ARBA00022737"/>
    </source>
</evidence>
<proteinExistence type="predicted"/>